<feature type="transmembrane region" description="Helical" evidence="6">
    <location>
        <begin position="360"/>
        <end position="378"/>
    </location>
</feature>
<feature type="transmembrane region" description="Helical" evidence="6">
    <location>
        <begin position="70"/>
        <end position="93"/>
    </location>
</feature>
<name>A0ABD7H3R4_9ENTR</name>
<dbReference type="AlphaFoldDB" id="A0ABD7H3R4"/>
<proteinExistence type="predicted"/>
<keyword evidence="2" id="KW-1003">Cell membrane</keyword>
<dbReference type="Proteomes" id="UP000255291">
    <property type="component" value="Unassembled WGS sequence"/>
</dbReference>
<feature type="transmembrane region" description="Helical" evidence="6">
    <location>
        <begin position="202"/>
        <end position="221"/>
    </location>
</feature>
<comment type="caution">
    <text evidence="8">The sequence shown here is derived from an EMBL/GenBank/DDBJ whole genome shotgun (WGS) entry which is preliminary data.</text>
</comment>
<feature type="transmembrane region" description="Helical" evidence="6">
    <location>
        <begin position="44"/>
        <end position="63"/>
    </location>
</feature>
<evidence type="ECO:0000313" key="8">
    <source>
        <dbReference type="EMBL" id="RDT61920.1"/>
    </source>
</evidence>
<gene>
    <name evidence="8" type="ORF">DXF87_00150</name>
</gene>
<feature type="transmembrane region" description="Helical" evidence="6">
    <location>
        <begin position="291"/>
        <end position="314"/>
    </location>
</feature>
<feature type="transmembrane region" description="Helical" evidence="6">
    <location>
        <begin position="335"/>
        <end position="354"/>
    </location>
</feature>
<evidence type="ECO:0000259" key="7">
    <source>
        <dbReference type="PROSITE" id="PS50850"/>
    </source>
</evidence>
<dbReference type="InterPro" id="IPR036259">
    <property type="entry name" value="MFS_trans_sf"/>
</dbReference>
<dbReference type="InterPro" id="IPR011701">
    <property type="entry name" value="MFS"/>
</dbReference>
<comment type="subcellular location">
    <subcellularLocation>
        <location evidence="1">Cell membrane</location>
        <topology evidence="1">Multi-pass membrane protein</topology>
    </subcellularLocation>
</comment>
<reference evidence="8 9" key="1">
    <citation type="submission" date="2018-07" db="EMBL/GenBank/DDBJ databases">
        <title>The use of a cohorting ward and systematic surveillance cultures for the control of a Klebsiella pneumoniae carbapenemase (KPC)-producing Enterobacteriaceae outbreak.</title>
        <authorList>
            <person name="Doi Y."/>
        </authorList>
    </citation>
    <scope>NUCLEOTIDE SEQUENCE [LARGE SCALE GENOMIC DNA]</scope>
    <source>
        <strain evidence="8 9">1-RC-17-04017</strain>
    </source>
</reference>
<dbReference type="InterPro" id="IPR020846">
    <property type="entry name" value="MFS_dom"/>
</dbReference>
<sequence>MKKTIFSLALGTFGLGMAEFGIMGVLTELARDTGISIPSAGNMISFYAFGVVIGAPIVALFSGKFSLKTTLLFLVALCAVGNALFTFSTSYFWLAAGRLISGFPHGAIFGVGAIILSKIAPPGKVTVAVAGMIAGMTVANLVGVPLGTWLGHQFSWRYTFFLIALFDALVILSVLIWVPDIHDKAEIKLTEQFQFLKKPEPWLIFAATMFGNAGVFAWFSFVKPFMVNLSGFSEGMMTIIMMLMGLGMVLGNLLSGKLSGRFSPLRIAATTDMVIVASLLLLFALGELKTASLVMGFICCAGLFALSAPLQILLLQNAKGGEMLGAAGGQMAFNLGSAIGAYFGGMMITLGFSWRYVTLPAALLSFSAMSALLIYGYLRARQAQANARALA</sequence>
<dbReference type="PANTHER" id="PTHR43124:SF6">
    <property type="entry name" value="TRANSPORTER ARAJ-RELATED"/>
    <property type="match status" value="1"/>
</dbReference>
<keyword evidence="4 6" id="KW-1133">Transmembrane helix</keyword>
<keyword evidence="3 6" id="KW-0812">Transmembrane</keyword>
<accession>A0ABD7H3R4</accession>
<dbReference type="Pfam" id="PF07690">
    <property type="entry name" value="MFS_1"/>
    <property type="match status" value="1"/>
</dbReference>
<dbReference type="CDD" id="cd17324">
    <property type="entry name" value="MFS_NepI_like"/>
    <property type="match status" value="1"/>
</dbReference>
<feature type="transmembrane region" description="Helical" evidence="6">
    <location>
        <begin position="99"/>
        <end position="116"/>
    </location>
</feature>
<organism evidence="8 9">
    <name type="scientific">Enterobacter roggenkampii</name>
    <dbReference type="NCBI Taxonomy" id="1812935"/>
    <lineage>
        <taxon>Bacteria</taxon>
        <taxon>Pseudomonadati</taxon>
        <taxon>Pseudomonadota</taxon>
        <taxon>Gammaproteobacteria</taxon>
        <taxon>Enterobacterales</taxon>
        <taxon>Enterobacteriaceae</taxon>
        <taxon>Enterobacter</taxon>
        <taxon>Enterobacter cloacae complex</taxon>
    </lineage>
</organism>
<dbReference type="InterPro" id="IPR050189">
    <property type="entry name" value="MFS_Efflux_Transporters"/>
</dbReference>
<evidence type="ECO:0000256" key="1">
    <source>
        <dbReference type="ARBA" id="ARBA00004651"/>
    </source>
</evidence>
<evidence type="ECO:0000256" key="2">
    <source>
        <dbReference type="ARBA" id="ARBA00022475"/>
    </source>
</evidence>
<feature type="transmembrane region" description="Helical" evidence="6">
    <location>
        <begin position="156"/>
        <end position="178"/>
    </location>
</feature>
<dbReference type="PANTHER" id="PTHR43124">
    <property type="entry name" value="PURINE EFFLUX PUMP PBUE"/>
    <property type="match status" value="1"/>
</dbReference>
<feature type="transmembrane region" description="Helical" evidence="6">
    <location>
        <begin position="236"/>
        <end position="255"/>
    </location>
</feature>
<evidence type="ECO:0000313" key="9">
    <source>
        <dbReference type="Proteomes" id="UP000255291"/>
    </source>
</evidence>
<feature type="transmembrane region" description="Helical" evidence="6">
    <location>
        <begin position="128"/>
        <end position="150"/>
    </location>
</feature>
<evidence type="ECO:0000256" key="5">
    <source>
        <dbReference type="ARBA" id="ARBA00023136"/>
    </source>
</evidence>
<evidence type="ECO:0000256" key="6">
    <source>
        <dbReference type="SAM" id="Phobius"/>
    </source>
</evidence>
<keyword evidence="5 6" id="KW-0472">Membrane</keyword>
<feature type="transmembrane region" description="Helical" evidence="6">
    <location>
        <begin position="267"/>
        <end position="285"/>
    </location>
</feature>
<dbReference type="Gene3D" id="1.20.1250.20">
    <property type="entry name" value="MFS general substrate transporter like domains"/>
    <property type="match status" value="1"/>
</dbReference>
<dbReference type="PROSITE" id="PS50850">
    <property type="entry name" value="MFS"/>
    <property type="match status" value="1"/>
</dbReference>
<evidence type="ECO:0000256" key="4">
    <source>
        <dbReference type="ARBA" id="ARBA00022989"/>
    </source>
</evidence>
<dbReference type="RefSeq" id="WP_047745608.1">
    <property type="nucleotide sequence ID" value="NZ_AP023447.1"/>
</dbReference>
<feature type="domain" description="Major facilitator superfamily (MFS) profile" evidence="7">
    <location>
        <begin position="4"/>
        <end position="379"/>
    </location>
</feature>
<dbReference type="SUPFAM" id="SSF103473">
    <property type="entry name" value="MFS general substrate transporter"/>
    <property type="match status" value="1"/>
</dbReference>
<evidence type="ECO:0000256" key="3">
    <source>
        <dbReference type="ARBA" id="ARBA00022692"/>
    </source>
</evidence>
<dbReference type="NCBIfam" id="NF007498">
    <property type="entry name" value="PRK10091.1"/>
    <property type="match status" value="1"/>
</dbReference>
<protein>
    <submittedName>
        <fullName evidence="8">MFS transporter AraJ</fullName>
    </submittedName>
</protein>
<dbReference type="GO" id="GO:0005886">
    <property type="term" value="C:plasma membrane"/>
    <property type="evidence" value="ECO:0007669"/>
    <property type="project" value="UniProtKB-SubCell"/>
</dbReference>
<dbReference type="EMBL" id="QRBW01000001">
    <property type="protein sequence ID" value="RDT61920.1"/>
    <property type="molecule type" value="Genomic_DNA"/>
</dbReference>